<proteinExistence type="predicted"/>
<name>A0A828Z4F9_9LEPT</name>
<dbReference type="Proteomes" id="UP000001338">
    <property type="component" value="Unassembled WGS sequence"/>
</dbReference>
<sequence>MASKKKVFLDSDVIIDFLYSRPEGFEYSAQVFNLIELGKIQGYISSLIIWNIFYLLKKFLGHKEALNKVKSLRILINIISVDDKIIDLALDSNIRDFEDSIQYHVAKRERIRIFLTRNKKDYPKHDLSILNCEEFIKSLR</sequence>
<dbReference type="Pfam" id="PF13470">
    <property type="entry name" value="PIN_3"/>
    <property type="match status" value="1"/>
</dbReference>
<dbReference type="SUPFAM" id="SSF88723">
    <property type="entry name" value="PIN domain-like"/>
    <property type="match status" value="1"/>
</dbReference>
<evidence type="ECO:0000313" key="3">
    <source>
        <dbReference type="Proteomes" id="UP000001338"/>
    </source>
</evidence>
<comment type="caution">
    <text evidence="2">The sequence shown here is derived from an EMBL/GenBank/DDBJ whole genome shotgun (WGS) entry which is preliminary data.</text>
</comment>
<evidence type="ECO:0000313" key="2">
    <source>
        <dbReference type="EMBL" id="EKR65254.1"/>
    </source>
</evidence>
<dbReference type="EMBL" id="AFLV02000023">
    <property type="protein sequence ID" value="EKR65254.1"/>
    <property type="molecule type" value="Genomic_DNA"/>
</dbReference>
<feature type="domain" description="PIN" evidence="1">
    <location>
        <begin position="6"/>
        <end position="120"/>
    </location>
</feature>
<protein>
    <submittedName>
        <fullName evidence="2">PIN domain protein</fullName>
    </submittedName>
</protein>
<dbReference type="RefSeq" id="WP_004499259.1">
    <property type="nucleotide sequence ID" value="NZ_AFLV02000023.1"/>
</dbReference>
<accession>A0A828Z4F9</accession>
<reference evidence="2 3" key="1">
    <citation type="submission" date="2012-10" db="EMBL/GenBank/DDBJ databases">
        <authorList>
            <person name="Harkins D.M."/>
            <person name="Durkin A.S."/>
            <person name="Brinkac L.M."/>
            <person name="Haft D.H."/>
            <person name="Selengut J.D."/>
            <person name="Sanka R."/>
            <person name="DePew J."/>
            <person name="Purushe J."/>
            <person name="Whelen A.C."/>
            <person name="Vinetz J.M."/>
            <person name="Sutton G.G."/>
            <person name="Nierman W.C."/>
            <person name="Fouts D.E."/>
        </authorList>
    </citation>
    <scope>NUCLEOTIDE SEQUENCE [LARGE SCALE GENOMIC DNA]</scope>
    <source>
        <strain evidence="2 3">2006001853</strain>
    </source>
</reference>
<dbReference type="AlphaFoldDB" id="A0A828Z4F9"/>
<dbReference type="Gene3D" id="3.40.50.1010">
    <property type="entry name" value="5'-nuclease"/>
    <property type="match status" value="1"/>
</dbReference>
<dbReference type="CDD" id="cd09854">
    <property type="entry name" value="PIN_VapC-like"/>
    <property type="match status" value="1"/>
</dbReference>
<evidence type="ECO:0000259" key="1">
    <source>
        <dbReference type="Pfam" id="PF13470"/>
    </source>
</evidence>
<dbReference type="InterPro" id="IPR002716">
    <property type="entry name" value="PIN_dom"/>
</dbReference>
<organism evidence="2 3">
    <name type="scientific">Leptospira weilii str. 2006001853</name>
    <dbReference type="NCBI Taxonomy" id="1001589"/>
    <lineage>
        <taxon>Bacteria</taxon>
        <taxon>Pseudomonadati</taxon>
        <taxon>Spirochaetota</taxon>
        <taxon>Spirochaetia</taxon>
        <taxon>Leptospirales</taxon>
        <taxon>Leptospiraceae</taxon>
        <taxon>Leptospira</taxon>
    </lineage>
</organism>
<gene>
    <name evidence="2" type="ORF">LEP1GSC036_0292</name>
</gene>
<dbReference type="InterPro" id="IPR029060">
    <property type="entry name" value="PIN-like_dom_sf"/>
</dbReference>
<dbReference type="GeneID" id="61111345"/>